<dbReference type="AlphaFoldDB" id="A0A5M6IJC0"/>
<protein>
    <submittedName>
        <fullName evidence="4">EAL domain-containing protein</fullName>
    </submittedName>
</protein>
<dbReference type="CDD" id="cd01948">
    <property type="entry name" value="EAL"/>
    <property type="match status" value="1"/>
</dbReference>
<keyword evidence="5" id="KW-1185">Reference proteome</keyword>
<dbReference type="SMART" id="SM00052">
    <property type="entry name" value="EAL"/>
    <property type="match status" value="1"/>
</dbReference>
<feature type="domain" description="GGDEF" evidence="3">
    <location>
        <begin position="267"/>
        <end position="399"/>
    </location>
</feature>
<feature type="transmembrane region" description="Helical" evidence="1">
    <location>
        <begin position="197"/>
        <end position="218"/>
    </location>
</feature>
<keyword evidence="1" id="KW-0472">Membrane</keyword>
<dbReference type="InterPro" id="IPR001633">
    <property type="entry name" value="EAL_dom"/>
</dbReference>
<dbReference type="SUPFAM" id="SSF55073">
    <property type="entry name" value="Nucleotide cyclase"/>
    <property type="match status" value="1"/>
</dbReference>
<dbReference type="Pfam" id="PF00563">
    <property type="entry name" value="EAL"/>
    <property type="match status" value="1"/>
</dbReference>
<dbReference type="PROSITE" id="PS50887">
    <property type="entry name" value="GGDEF"/>
    <property type="match status" value="1"/>
</dbReference>
<dbReference type="CDD" id="cd01949">
    <property type="entry name" value="GGDEF"/>
    <property type="match status" value="1"/>
</dbReference>
<evidence type="ECO:0000313" key="5">
    <source>
        <dbReference type="Proteomes" id="UP000325255"/>
    </source>
</evidence>
<reference evidence="4 5" key="1">
    <citation type="submission" date="2019-09" db="EMBL/GenBank/DDBJ databases">
        <title>Genome sequence of Rhodovastum atsumiense, a diverse member of the Acetobacteraceae family of non-sulfur purple photosynthetic bacteria.</title>
        <authorList>
            <person name="Meyer T."/>
            <person name="Kyndt J."/>
        </authorList>
    </citation>
    <scope>NUCLEOTIDE SEQUENCE [LARGE SCALE GENOMIC DNA]</scope>
    <source>
        <strain evidence="4 5">DSM 21279</strain>
    </source>
</reference>
<evidence type="ECO:0000256" key="1">
    <source>
        <dbReference type="SAM" id="Phobius"/>
    </source>
</evidence>
<name>A0A5M6IJC0_9PROT</name>
<comment type="caution">
    <text evidence="4">The sequence shown here is derived from an EMBL/GenBank/DDBJ whole genome shotgun (WGS) entry which is preliminary data.</text>
</comment>
<sequence>MPTAISLALRGVFCIVCRASPVAEHASFGNQVVASFRFVHHRSLFAKCAALLRSLAGSTRQIADRSVTLTVTILAALAATAFALAPPVSSYFANLSRLQGALETSARLHAAEVTILARQTPSFWEFDGLRVSAATPEGQSLTPPERRRVFDPSGRLVLESVPPEDLAWPVLSQRAPVMDGESRLGEAEASRSFRAPLITTALIGLGSALAGALLFIVLRVIPLRLLHQALERASYLSAHDVLTGLPNRSLFSDRLEQALAMARREGGHIAVLCLDLDRFKEVNDTLGHAAGDQLLRTVAARLRACLRESDTLARLGGDEFAVIQPRPVRSEDAQTVASRLVKALEEPIILNGQQASVGVSIGIAFGNGDSDAGQMLKDADVALYQAKDAGRGGFCFFAPEMNARLFERRAMELDLRAALGNGSLFLNYQPQVDVRTGQVIGAEALLRWNRPEHGLVPPDRFIGLAEEIGLIGQIGAWVLQEACRVAATWPDPIGIAVNVSPVQFRLPGFHETVRTALEASGLAPSRLEVEITEGVLLKDTDDTLAELSRIRELGVHIAMDDFGTGYSSLGYLQKFRFDKIKIDRSFVKRLDEDPNAIAIVRAVVGLSEALGVTTNAEGVETVAQADLLRSEGCAEVQGYLYGRPMSPEAFTQLLQAGRSAA</sequence>
<dbReference type="InterPro" id="IPR052155">
    <property type="entry name" value="Biofilm_reg_signaling"/>
</dbReference>
<dbReference type="Proteomes" id="UP000325255">
    <property type="component" value="Unassembled WGS sequence"/>
</dbReference>
<dbReference type="SMART" id="SM00267">
    <property type="entry name" value="GGDEF"/>
    <property type="match status" value="1"/>
</dbReference>
<dbReference type="Pfam" id="PF00990">
    <property type="entry name" value="GGDEF"/>
    <property type="match status" value="1"/>
</dbReference>
<dbReference type="FunFam" id="3.30.70.270:FF:000001">
    <property type="entry name" value="Diguanylate cyclase domain protein"/>
    <property type="match status" value="1"/>
</dbReference>
<dbReference type="PANTHER" id="PTHR44757">
    <property type="entry name" value="DIGUANYLATE CYCLASE DGCP"/>
    <property type="match status" value="1"/>
</dbReference>
<dbReference type="EMBL" id="VWPK01000087">
    <property type="protein sequence ID" value="KAA5608366.1"/>
    <property type="molecule type" value="Genomic_DNA"/>
</dbReference>
<dbReference type="Gene3D" id="3.20.20.450">
    <property type="entry name" value="EAL domain"/>
    <property type="match status" value="1"/>
</dbReference>
<dbReference type="GO" id="GO:0003824">
    <property type="term" value="F:catalytic activity"/>
    <property type="evidence" value="ECO:0007669"/>
    <property type="project" value="UniProtKB-ARBA"/>
</dbReference>
<dbReference type="OrthoDB" id="9793210at2"/>
<dbReference type="InterPro" id="IPR000160">
    <property type="entry name" value="GGDEF_dom"/>
</dbReference>
<dbReference type="NCBIfam" id="TIGR00254">
    <property type="entry name" value="GGDEF"/>
    <property type="match status" value="1"/>
</dbReference>
<evidence type="ECO:0000259" key="3">
    <source>
        <dbReference type="PROSITE" id="PS50887"/>
    </source>
</evidence>
<dbReference type="InterPro" id="IPR035919">
    <property type="entry name" value="EAL_sf"/>
</dbReference>
<evidence type="ECO:0000313" key="4">
    <source>
        <dbReference type="EMBL" id="KAA5608366.1"/>
    </source>
</evidence>
<dbReference type="PANTHER" id="PTHR44757:SF2">
    <property type="entry name" value="BIOFILM ARCHITECTURE MAINTENANCE PROTEIN MBAA"/>
    <property type="match status" value="1"/>
</dbReference>
<feature type="transmembrane region" description="Helical" evidence="1">
    <location>
        <begin position="67"/>
        <end position="88"/>
    </location>
</feature>
<feature type="domain" description="EAL" evidence="2">
    <location>
        <begin position="408"/>
        <end position="658"/>
    </location>
</feature>
<dbReference type="SUPFAM" id="SSF141868">
    <property type="entry name" value="EAL domain-like"/>
    <property type="match status" value="1"/>
</dbReference>
<dbReference type="Gene3D" id="3.30.70.270">
    <property type="match status" value="1"/>
</dbReference>
<evidence type="ECO:0000259" key="2">
    <source>
        <dbReference type="PROSITE" id="PS50883"/>
    </source>
</evidence>
<organism evidence="4 5">
    <name type="scientific">Rhodovastum atsumiense</name>
    <dbReference type="NCBI Taxonomy" id="504468"/>
    <lineage>
        <taxon>Bacteria</taxon>
        <taxon>Pseudomonadati</taxon>
        <taxon>Pseudomonadota</taxon>
        <taxon>Alphaproteobacteria</taxon>
        <taxon>Acetobacterales</taxon>
        <taxon>Acetobacteraceae</taxon>
        <taxon>Rhodovastum</taxon>
    </lineage>
</organism>
<dbReference type="PROSITE" id="PS50883">
    <property type="entry name" value="EAL"/>
    <property type="match status" value="1"/>
</dbReference>
<dbReference type="InterPro" id="IPR043128">
    <property type="entry name" value="Rev_trsase/Diguanyl_cyclase"/>
</dbReference>
<accession>A0A5M6IJC0</accession>
<gene>
    <name evidence="4" type="ORF">F1189_29425</name>
</gene>
<proteinExistence type="predicted"/>
<keyword evidence="1" id="KW-1133">Transmembrane helix</keyword>
<keyword evidence="1" id="KW-0812">Transmembrane</keyword>
<dbReference type="InterPro" id="IPR029787">
    <property type="entry name" value="Nucleotide_cyclase"/>
</dbReference>